<name>A0A6N8IUW3_9BURK</name>
<dbReference type="InterPro" id="IPR036188">
    <property type="entry name" value="FAD/NAD-bd_sf"/>
</dbReference>
<evidence type="ECO:0000313" key="1">
    <source>
        <dbReference type="EMBL" id="MVQ30598.1"/>
    </source>
</evidence>
<accession>A0A6N8IUW3</accession>
<dbReference type="SUPFAM" id="SSF51905">
    <property type="entry name" value="FAD/NAD(P)-binding domain"/>
    <property type="match status" value="1"/>
</dbReference>
<dbReference type="InterPro" id="IPR050464">
    <property type="entry name" value="Zeta_carotene_desat/Oxidored"/>
</dbReference>
<keyword evidence="2" id="KW-1185">Reference proteome</keyword>
<organism evidence="1 2">
    <name type="scientific">Ramlibacter pinisoli</name>
    <dbReference type="NCBI Taxonomy" id="2682844"/>
    <lineage>
        <taxon>Bacteria</taxon>
        <taxon>Pseudomonadati</taxon>
        <taxon>Pseudomonadota</taxon>
        <taxon>Betaproteobacteria</taxon>
        <taxon>Burkholderiales</taxon>
        <taxon>Comamonadaceae</taxon>
        <taxon>Ramlibacter</taxon>
    </lineage>
</organism>
<dbReference type="PANTHER" id="PTHR42923">
    <property type="entry name" value="PROTOPORPHYRINOGEN OXIDASE"/>
    <property type="match status" value="1"/>
</dbReference>
<sequence length="521" mass="55580">MSLRRRALLAGAAVVPLAGCGTRAVEGGFVAGHPERGHLLRDGVAPGGPPVARRAQVVVAGAGVAGLAAARALRARGIEDLVVLDLEDEAGGNSRAGVLGGLACPWGAHYLPLPGDDAREVQDLLEEVGLRRRVAGRWRYDERHLCHSPQERLFSGGAWHEGLLPVHDADPATLAQYRRFAAAVRSAARAARYTLPAGEPQPAQLALDAEPFARWLDREGFTAPDLRWYLDYCCRDDYGAGTAVVSAWAGLHYFASRHGFQAPGEEGERDAVLTWPEGNAWLARRLAAPLGERLRTGRVVLRVAEGRHGVEVDALDLASGALERWQAAHAVLALPAAVAARLLAAAPGPLRAAGAATRSAPWVVVNLQLDAPLADRPGAAPAWDNVLQDGAGLGYVDATHQRLDPRPGPTVLTWYHAPGEAARGELLQRPWSHWRDLALADLAPVHPDLPRRLQRVAVARYGHAMAIPVPGARARLAGLPLRGPRVSLAHADWAGYSVFEEAFTLGHRAGEHAARARARAA</sequence>
<dbReference type="Proteomes" id="UP000469385">
    <property type="component" value="Unassembled WGS sequence"/>
</dbReference>
<dbReference type="EMBL" id="WSEL01000007">
    <property type="protein sequence ID" value="MVQ30598.1"/>
    <property type="molecule type" value="Genomic_DNA"/>
</dbReference>
<dbReference type="RefSeq" id="WP_157398729.1">
    <property type="nucleotide sequence ID" value="NZ_WSEL01000007.1"/>
</dbReference>
<gene>
    <name evidence="1" type="ORF">GON04_14135</name>
</gene>
<reference evidence="1 2" key="1">
    <citation type="submission" date="2019-12" db="EMBL/GenBank/DDBJ databases">
        <authorList>
            <person name="Huq M.A."/>
        </authorList>
    </citation>
    <scope>NUCLEOTIDE SEQUENCE [LARGE SCALE GENOMIC DNA]</scope>
    <source>
        <strain evidence="1 2">MAH-25</strain>
    </source>
</reference>
<evidence type="ECO:0000313" key="2">
    <source>
        <dbReference type="Proteomes" id="UP000469385"/>
    </source>
</evidence>
<protein>
    <submittedName>
        <fullName evidence="1">NAD(P)-binding protein</fullName>
    </submittedName>
</protein>
<dbReference type="Pfam" id="PF13450">
    <property type="entry name" value="NAD_binding_8"/>
    <property type="match status" value="1"/>
</dbReference>
<dbReference type="AlphaFoldDB" id="A0A6N8IUW3"/>
<comment type="caution">
    <text evidence="1">The sequence shown here is derived from an EMBL/GenBank/DDBJ whole genome shotgun (WGS) entry which is preliminary data.</text>
</comment>
<dbReference type="GO" id="GO:0016491">
    <property type="term" value="F:oxidoreductase activity"/>
    <property type="evidence" value="ECO:0007669"/>
    <property type="project" value="TreeGrafter"/>
</dbReference>
<proteinExistence type="predicted"/>
<dbReference type="Gene3D" id="3.50.50.60">
    <property type="entry name" value="FAD/NAD(P)-binding domain"/>
    <property type="match status" value="1"/>
</dbReference>